<dbReference type="InterPro" id="IPR009959">
    <property type="entry name" value="Cyclase_SnoaL-like"/>
</dbReference>
<proteinExistence type="predicted"/>
<dbReference type="InterPro" id="IPR032710">
    <property type="entry name" value="NTF2-like_dom_sf"/>
</dbReference>
<dbReference type="Pfam" id="PF07366">
    <property type="entry name" value="SnoaL"/>
    <property type="match status" value="1"/>
</dbReference>
<dbReference type="AlphaFoldDB" id="A0A5D3YNT2"/>
<dbReference type="GO" id="GO:0030638">
    <property type="term" value="P:polyketide metabolic process"/>
    <property type="evidence" value="ECO:0007669"/>
    <property type="project" value="InterPro"/>
</dbReference>
<dbReference type="SUPFAM" id="SSF54427">
    <property type="entry name" value="NTF2-like"/>
    <property type="match status" value="1"/>
</dbReference>
<protein>
    <recommendedName>
        <fullName evidence="3">SnoaL-like polyketide cyclase</fullName>
    </recommendedName>
</protein>
<dbReference type="PANTHER" id="PTHR38436:SF1">
    <property type="entry name" value="ESTER CYCLASE"/>
    <property type="match status" value="1"/>
</dbReference>
<evidence type="ECO:0000313" key="1">
    <source>
        <dbReference type="EMBL" id="TYP95342.1"/>
    </source>
</evidence>
<evidence type="ECO:0008006" key="3">
    <source>
        <dbReference type="Google" id="ProtNLM"/>
    </source>
</evidence>
<gene>
    <name evidence="1" type="ORF">LX73_0642</name>
</gene>
<dbReference type="PANTHER" id="PTHR38436">
    <property type="entry name" value="POLYKETIDE CYCLASE SNOAL-LIKE DOMAIN"/>
    <property type="match status" value="1"/>
</dbReference>
<accession>A0A5D3YNT2</accession>
<dbReference type="EMBL" id="VNHY01000001">
    <property type="protein sequence ID" value="TYP95342.1"/>
    <property type="molecule type" value="Genomic_DNA"/>
</dbReference>
<reference evidence="1 2" key="1">
    <citation type="submission" date="2019-07" db="EMBL/GenBank/DDBJ databases">
        <title>Genomic Encyclopedia of Archaeal and Bacterial Type Strains, Phase II (KMG-II): from individual species to whole genera.</title>
        <authorList>
            <person name="Goeker M."/>
        </authorList>
    </citation>
    <scope>NUCLEOTIDE SEQUENCE [LARGE SCALE GENOMIC DNA]</scope>
    <source>
        <strain evidence="1 2">DSM 21935</strain>
    </source>
</reference>
<dbReference type="Proteomes" id="UP000324595">
    <property type="component" value="Unassembled WGS sequence"/>
</dbReference>
<organism evidence="1 2">
    <name type="scientific">Fodinibius salinus</name>
    <dbReference type="NCBI Taxonomy" id="860790"/>
    <lineage>
        <taxon>Bacteria</taxon>
        <taxon>Pseudomonadati</taxon>
        <taxon>Balneolota</taxon>
        <taxon>Balneolia</taxon>
        <taxon>Balneolales</taxon>
        <taxon>Balneolaceae</taxon>
        <taxon>Fodinibius</taxon>
    </lineage>
</organism>
<keyword evidence="2" id="KW-1185">Reference proteome</keyword>
<comment type="caution">
    <text evidence="1">The sequence shown here is derived from an EMBL/GenBank/DDBJ whole genome shotgun (WGS) entry which is preliminary data.</text>
</comment>
<evidence type="ECO:0000313" key="2">
    <source>
        <dbReference type="Proteomes" id="UP000324595"/>
    </source>
</evidence>
<dbReference type="Gene3D" id="3.10.450.50">
    <property type="match status" value="1"/>
</dbReference>
<name>A0A5D3YNT2_9BACT</name>
<sequence>MFMNVQQIKELSSSYMKIWNAGEENLLNEFAADDLIVNYTHFENTYTSISEYKSMLQQTHEFFPDLEITLEEIIPSENGHGATIHWEYNGTHKNGNLFGVDSSGKKVTVQGMTLLKFQNGKVVEEKGIVDNLSLMMQLGAIG</sequence>